<evidence type="ECO:0000256" key="7">
    <source>
        <dbReference type="ARBA" id="ARBA00022692"/>
    </source>
</evidence>
<dbReference type="EMBL" id="CP014504">
    <property type="protein sequence ID" value="AMQ00854.1"/>
    <property type="molecule type" value="Genomic_DNA"/>
</dbReference>
<dbReference type="KEGG" id="pcm:AY601_4002"/>
<dbReference type="RefSeq" id="WP_068404313.1">
    <property type="nucleotide sequence ID" value="NZ_CP014504.1"/>
</dbReference>
<feature type="transmembrane region" description="Helical" evidence="10">
    <location>
        <begin position="68"/>
        <end position="85"/>
    </location>
</feature>
<gene>
    <name evidence="11" type="ORF">AY601_4002</name>
</gene>
<accession>A0A127VHP4</accession>
<evidence type="ECO:0000256" key="2">
    <source>
        <dbReference type="ARBA" id="ARBA00004651"/>
    </source>
</evidence>
<dbReference type="PANTHER" id="PTHR36122:SF2">
    <property type="entry name" value="NICOTINAMIDE RIBOSIDE TRANSPORTER PNUC"/>
    <property type="match status" value="1"/>
</dbReference>
<feature type="transmembrane region" description="Helical" evidence="10">
    <location>
        <begin position="158"/>
        <end position="175"/>
    </location>
</feature>
<feature type="transmembrane region" description="Helical" evidence="10">
    <location>
        <begin position="133"/>
        <end position="151"/>
    </location>
</feature>
<organism evidence="11 12">
    <name type="scientific">Pedobacter cryoconitis</name>
    <dbReference type="NCBI Taxonomy" id="188932"/>
    <lineage>
        <taxon>Bacteria</taxon>
        <taxon>Pseudomonadati</taxon>
        <taxon>Bacteroidota</taxon>
        <taxon>Sphingobacteriia</taxon>
        <taxon>Sphingobacteriales</taxon>
        <taxon>Sphingobacteriaceae</taxon>
        <taxon>Pedobacter</taxon>
    </lineage>
</organism>
<comment type="function">
    <text evidence="1">Required for nicotinamide riboside transport across the inner membrane.</text>
</comment>
<evidence type="ECO:0000256" key="9">
    <source>
        <dbReference type="ARBA" id="ARBA00023136"/>
    </source>
</evidence>
<feature type="transmembrane region" description="Helical" evidence="10">
    <location>
        <begin position="181"/>
        <end position="198"/>
    </location>
</feature>
<evidence type="ECO:0000256" key="10">
    <source>
        <dbReference type="SAM" id="Phobius"/>
    </source>
</evidence>
<protein>
    <recommendedName>
        <fullName evidence="4">Nicotinamide riboside transporter PnuC</fullName>
    </recommendedName>
</protein>
<keyword evidence="9 10" id="KW-0472">Membrane</keyword>
<dbReference type="PATRIC" id="fig|188932.3.peg.4157"/>
<sequence length="213" mass="24521">MVALVDVVRESIVHFFKITSLLEWCGVITGTLCVWLAAKNNILNWPLAIVSVLIYIFIFFESKLYSDMGLQVYFLVTNAYGWYFWSKNRNNPETSRPVSIITDKEMALSAVAIILLTILPGTLLHYFTKASYPFLDSFCTACSLVAQIFLARKVLQNWLIWIFVDIIYVGVYISKDLYATAIMYALYVYIAWVGYQGWKKSRLETEITTKSHD</sequence>
<feature type="transmembrane region" description="Helical" evidence="10">
    <location>
        <begin position="12"/>
        <end position="35"/>
    </location>
</feature>
<dbReference type="AlphaFoldDB" id="A0A127VHP4"/>
<dbReference type="OrthoDB" id="9791248at2"/>
<feature type="transmembrane region" description="Helical" evidence="10">
    <location>
        <begin position="42"/>
        <end position="62"/>
    </location>
</feature>
<reference evidence="11 12" key="1">
    <citation type="submission" date="2016-03" db="EMBL/GenBank/DDBJ databases">
        <title>Complete genome sequence of Pedobacter cryoconitis PAMC 27485.</title>
        <authorList>
            <person name="Lee J."/>
            <person name="Kim O.-S."/>
        </authorList>
    </citation>
    <scope>NUCLEOTIDE SEQUENCE [LARGE SCALE GENOMIC DNA]</scope>
    <source>
        <strain evidence="11 12">PAMC 27485</strain>
    </source>
</reference>
<dbReference type="NCBIfam" id="TIGR01528">
    <property type="entry name" value="NMN_trans_PnuC"/>
    <property type="match status" value="1"/>
</dbReference>
<evidence type="ECO:0000256" key="3">
    <source>
        <dbReference type="ARBA" id="ARBA00006669"/>
    </source>
</evidence>
<dbReference type="PANTHER" id="PTHR36122">
    <property type="entry name" value="NICOTINAMIDE RIBOSIDE TRANSPORTER PNUC"/>
    <property type="match status" value="1"/>
</dbReference>
<proteinExistence type="inferred from homology"/>
<dbReference type="Proteomes" id="UP000071561">
    <property type="component" value="Chromosome"/>
</dbReference>
<feature type="transmembrane region" description="Helical" evidence="10">
    <location>
        <begin position="106"/>
        <end position="127"/>
    </location>
</feature>
<keyword evidence="5" id="KW-0813">Transport</keyword>
<evidence type="ECO:0000256" key="6">
    <source>
        <dbReference type="ARBA" id="ARBA00022475"/>
    </source>
</evidence>
<name>A0A127VHP4_9SPHI</name>
<comment type="subcellular location">
    <subcellularLocation>
        <location evidence="2">Cell membrane</location>
        <topology evidence="2">Multi-pass membrane protein</topology>
    </subcellularLocation>
</comment>
<evidence type="ECO:0000256" key="5">
    <source>
        <dbReference type="ARBA" id="ARBA00022448"/>
    </source>
</evidence>
<evidence type="ECO:0000256" key="8">
    <source>
        <dbReference type="ARBA" id="ARBA00022989"/>
    </source>
</evidence>
<evidence type="ECO:0000313" key="11">
    <source>
        <dbReference type="EMBL" id="AMQ00854.1"/>
    </source>
</evidence>
<keyword evidence="8 10" id="KW-1133">Transmembrane helix</keyword>
<dbReference type="Pfam" id="PF04973">
    <property type="entry name" value="NMN_transporter"/>
    <property type="match status" value="1"/>
</dbReference>
<evidence type="ECO:0000256" key="1">
    <source>
        <dbReference type="ARBA" id="ARBA00002672"/>
    </source>
</evidence>
<keyword evidence="7 10" id="KW-0812">Transmembrane</keyword>
<dbReference type="InterPro" id="IPR006419">
    <property type="entry name" value="NMN_transpt_PnuC"/>
</dbReference>
<evidence type="ECO:0000256" key="4">
    <source>
        <dbReference type="ARBA" id="ARBA00017522"/>
    </source>
</evidence>
<evidence type="ECO:0000313" key="12">
    <source>
        <dbReference type="Proteomes" id="UP000071561"/>
    </source>
</evidence>
<dbReference type="GO" id="GO:0005886">
    <property type="term" value="C:plasma membrane"/>
    <property type="evidence" value="ECO:0007669"/>
    <property type="project" value="UniProtKB-SubCell"/>
</dbReference>
<keyword evidence="12" id="KW-1185">Reference proteome</keyword>
<keyword evidence="6" id="KW-1003">Cell membrane</keyword>
<comment type="similarity">
    <text evidence="3">Belongs to the nicotinamide ribonucleoside (NR) uptake permease (TC 4.B.1) family.</text>
</comment>
<dbReference type="GO" id="GO:0034257">
    <property type="term" value="F:nicotinamide riboside transmembrane transporter activity"/>
    <property type="evidence" value="ECO:0007669"/>
    <property type="project" value="InterPro"/>
</dbReference>